<feature type="domain" description="RING-type" evidence="10">
    <location>
        <begin position="173"/>
        <end position="214"/>
    </location>
</feature>
<dbReference type="InterPro" id="IPR013785">
    <property type="entry name" value="Aldolase_TIM"/>
</dbReference>
<gene>
    <name evidence="11" type="ORF">F0562_017674</name>
</gene>
<keyword evidence="12" id="KW-1185">Reference proteome</keyword>
<dbReference type="GO" id="GO:0005737">
    <property type="term" value="C:cytoplasm"/>
    <property type="evidence" value="ECO:0007669"/>
    <property type="project" value="TreeGrafter"/>
</dbReference>
<keyword evidence="4" id="KW-0479">Metal-binding</keyword>
<dbReference type="PANTHER" id="PTHR45936:SF1">
    <property type="entry name" value="TRNA-DIHYDROURIDINE(20) SYNTHASE [NAD(P)+]-LIKE"/>
    <property type="match status" value="1"/>
</dbReference>
<dbReference type="PANTHER" id="PTHR45936">
    <property type="entry name" value="TRNA-DIHYDROURIDINE(20) SYNTHASE [NAD(P)+]-LIKE"/>
    <property type="match status" value="1"/>
</dbReference>
<dbReference type="CDD" id="cd16667">
    <property type="entry name" value="RING-H2_RNF126-like"/>
    <property type="match status" value="1"/>
</dbReference>
<evidence type="ECO:0000256" key="5">
    <source>
        <dbReference type="ARBA" id="ARBA00022771"/>
    </source>
</evidence>
<dbReference type="Pfam" id="PF01207">
    <property type="entry name" value="Dus"/>
    <property type="match status" value="1"/>
</dbReference>
<evidence type="ECO:0000313" key="12">
    <source>
        <dbReference type="Proteomes" id="UP000325577"/>
    </source>
</evidence>
<organism evidence="11 12">
    <name type="scientific">Nyssa sinensis</name>
    <dbReference type="NCBI Taxonomy" id="561372"/>
    <lineage>
        <taxon>Eukaryota</taxon>
        <taxon>Viridiplantae</taxon>
        <taxon>Streptophyta</taxon>
        <taxon>Embryophyta</taxon>
        <taxon>Tracheophyta</taxon>
        <taxon>Spermatophyta</taxon>
        <taxon>Magnoliopsida</taxon>
        <taxon>eudicotyledons</taxon>
        <taxon>Gunneridae</taxon>
        <taxon>Pentapetalae</taxon>
        <taxon>asterids</taxon>
        <taxon>Cornales</taxon>
        <taxon>Nyssaceae</taxon>
        <taxon>Nyssa</taxon>
    </lineage>
</organism>
<dbReference type="Gene3D" id="3.20.20.70">
    <property type="entry name" value="Aldolase class I"/>
    <property type="match status" value="1"/>
</dbReference>
<keyword evidence="3" id="KW-0808">Transferase</keyword>
<protein>
    <recommendedName>
        <fullName evidence="2">RING-type E3 ubiquitin transferase</fullName>
        <ecNumber evidence="2">2.3.2.27</ecNumber>
    </recommendedName>
</protein>
<keyword evidence="6" id="KW-0833">Ubl conjugation pathway</keyword>
<accession>A0A5J4ZJJ0</accession>
<evidence type="ECO:0000256" key="8">
    <source>
        <dbReference type="PROSITE-ProRule" id="PRU00175"/>
    </source>
</evidence>
<dbReference type="OrthoDB" id="8062037at2759"/>
<feature type="region of interest" description="Disordered" evidence="9">
    <location>
        <begin position="139"/>
        <end position="159"/>
    </location>
</feature>
<proteinExistence type="predicted"/>
<sequence length="444" mass="49501">MSGGRSTHWCYSCRQPVKLGRRNAVCANCRGGFVRDIDDMLSMSRPLDFENREQSSGFMDAFSNFVRQQMSGRSTNFDGRGRSEHGGIDPWSILRFRMPENGGLEEFFNQVLGFRRENGGDYFEAEGPRLEEFVEQLADRNDRRPPPPAPESSIDAMPTIKISQRHIRSESDCPVCKEKFVLGSRARKMPCNHIYHSDCIVPWLLQHNSCPLCRQELVSGDGRGNQTPIPQRISSNYTSSIASAREIISENQNPWSFLWPLISSDSSSHRNETAESSSATTNQDNKYSGWPFEYGDVNDKCGSCDESREIGSGCDFSAQGLEKLGQSSVGPMAAVAVRSQFGFGSTDIVEKGTENVVYRTCHEERSRVVVQMGTTDAVRALSAAQIMCKDVVVIDINMGCPNSFFNGEGMGVALLTKPELIHDILTILKVYEHVEVDMKEKGEL</sequence>
<comment type="catalytic activity">
    <reaction evidence="1">
        <text>S-ubiquitinyl-[E2 ubiquitin-conjugating enzyme]-L-cysteine + [acceptor protein]-L-lysine = [E2 ubiquitin-conjugating enzyme]-L-cysteine + N(6)-ubiquitinyl-[acceptor protein]-L-lysine.</text>
        <dbReference type="EC" id="2.3.2.27"/>
    </reaction>
</comment>
<dbReference type="GO" id="GO:0008270">
    <property type="term" value="F:zinc ion binding"/>
    <property type="evidence" value="ECO:0007669"/>
    <property type="project" value="UniProtKB-KW"/>
</dbReference>
<dbReference type="Gene3D" id="3.30.40.10">
    <property type="entry name" value="Zinc/RING finger domain, C3HC4 (zinc finger)"/>
    <property type="match status" value="1"/>
</dbReference>
<dbReference type="FunFam" id="3.30.40.10:FF:000022">
    <property type="entry name" value="E3 ubiquitin-protein ligase RING1-like"/>
    <property type="match status" value="1"/>
</dbReference>
<dbReference type="GO" id="GO:0061630">
    <property type="term" value="F:ubiquitin protein ligase activity"/>
    <property type="evidence" value="ECO:0007669"/>
    <property type="project" value="UniProtKB-EC"/>
</dbReference>
<dbReference type="InterPro" id="IPR052582">
    <property type="entry name" value="tRNA-DUS-like"/>
</dbReference>
<dbReference type="SUPFAM" id="SSF51395">
    <property type="entry name" value="FMN-linked oxidoreductases"/>
    <property type="match status" value="1"/>
</dbReference>
<evidence type="ECO:0000256" key="1">
    <source>
        <dbReference type="ARBA" id="ARBA00000900"/>
    </source>
</evidence>
<dbReference type="SMART" id="SM00184">
    <property type="entry name" value="RING"/>
    <property type="match status" value="1"/>
</dbReference>
<dbReference type="Pfam" id="PF13639">
    <property type="entry name" value="zf-RING_2"/>
    <property type="match status" value="1"/>
</dbReference>
<dbReference type="InterPro" id="IPR039525">
    <property type="entry name" value="RNF126-like_zinc-ribbon"/>
</dbReference>
<evidence type="ECO:0000256" key="3">
    <source>
        <dbReference type="ARBA" id="ARBA00022679"/>
    </source>
</evidence>
<dbReference type="Proteomes" id="UP000325577">
    <property type="component" value="Linkage Group LG8"/>
</dbReference>
<dbReference type="EMBL" id="CM018051">
    <property type="protein sequence ID" value="KAA8517381.1"/>
    <property type="molecule type" value="Genomic_DNA"/>
</dbReference>
<dbReference type="PROSITE" id="PS50089">
    <property type="entry name" value="ZF_RING_2"/>
    <property type="match status" value="1"/>
</dbReference>
<dbReference type="GO" id="GO:0017150">
    <property type="term" value="F:tRNA dihydrouridine synthase activity"/>
    <property type="evidence" value="ECO:0007669"/>
    <property type="project" value="TreeGrafter"/>
</dbReference>
<dbReference type="EC" id="2.3.2.27" evidence="2"/>
<evidence type="ECO:0000256" key="2">
    <source>
        <dbReference type="ARBA" id="ARBA00012483"/>
    </source>
</evidence>
<dbReference type="InterPro" id="IPR013083">
    <property type="entry name" value="Znf_RING/FYVE/PHD"/>
</dbReference>
<evidence type="ECO:0000256" key="7">
    <source>
        <dbReference type="ARBA" id="ARBA00022833"/>
    </source>
</evidence>
<evidence type="ECO:0000256" key="9">
    <source>
        <dbReference type="SAM" id="MobiDB-lite"/>
    </source>
</evidence>
<keyword evidence="7" id="KW-0862">Zinc</keyword>
<evidence type="ECO:0000313" key="11">
    <source>
        <dbReference type="EMBL" id="KAA8517381.1"/>
    </source>
</evidence>
<dbReference type="Pfam" id="PF14369">
    <property type="entry name" value="Zn_ribbon_19"/>
    <property type="match status" value="1"/>
</dbReference>
<evidence type="ECO:0000256" key="6">
    <source>
        <dbReference type="ARBA" id="ARBA00022786"/>
    </source>
</evidence>
<evidence type="ECO:0000259" key="10">
    <source>
        <dbReference type="PROSITE" id="PS50089"/>
    </source>
</evidence>
<dbReference type="AlphaFoldDB" id="A0A5J4ZJJ0"/>
<reference evidence="11 12" key="1">
    <citation type="submission" date="2019-09" db="EMBL/GenBank/DDBJ databases">
        <title>A chromosome-level genome assembly of the Chinese tupelo Nyssa sinensis.</title>
        <authorList>
            <person name="Yang X."/>
            <person name="Kang M."/>
            <person name="Yang Y."/>
            <person name="Xiong H."/>
            <person name="Wang M."/>
            <person name="Zhang Z."/>
            <person name="Wang Z."/>
            <person name="Wu H."/>
            <person name="Ma T."/>
            <person name="Liu J."/>
            <person name="Xi Z."/>
        </authorList>
    </citation>
    <scope>NUCLEOTIDE SEQUENCE [LARGE SCALE GENOMIC DNA]</scope>
    <source>
        <strain evidence="11">J267</strain>
        <tissue evidence="11">Leaf</tissue>
    </source>
</reference>
<dbReference type="InterPro" id="IPR035587">
    <property type="entry name" value="DUS-like_FMN-bd"/>
</dbReference>
<dbReference type="SUPFAM" id="SSF57850">
    <property type="entry name" value="RING/U-box"/>
    <property type="match status" value="1"/>
</dbReference>
<evidence type="ECO:0000256" key="4">
    <source>
        <dbReference type="ARBA" id="ARBA00022723"/>
    </source>
</evidence>
<dbReference type="InterPro" id="IPR001841">
    <property type="entry name" value="Znf_RING"/>
</dbReference>
<name>A0A5J4ZJJ0_9ASTE</name>
<keyword evidence="5 8" id="KW-0863">Zinc-finger</keyword>